<evidence type="ECO:0000256" key="13">
    <source>
        <dbReference type="SAM" id="Phobius"/>
    </source>
</evidence>
<keyword evidence="11" id="KW-0534">Nitrate assimilation</keyword>
<feature type="transmembrane region" description="Helical" evidence="13">
    <location>
        <begin position="189"/>
        <end position="211"/>
    </location>
</feature>
<organism evidence="15 16">
    <name type="scientific">SAR92 clade bacterium H455</name>
    <dbReference type="NCBI Taxonomy" id="2974818"/>
    <lineage>
        <taxon>Bacteria</taxon>
        <taxon>Pseudomonadati</taxon>
        <taxon>Pseudomonadota</taxon>
        <taxon>Gammaproteobacteria</taxon>
        <taxon>Cellvibrionales</taxon>
        <taxon>Porticoccaceae</taxon>
        <taxon>SAR92 clade</taxon>
    </lineage>
</organism>
<reference evidence="15" key="1">
    <citation type="submission" date="2022-08" db="EMBL/GenBank/DDBJ databases">
        <title>Catabolic pathway analysis in culturable SAR92 clade bacteria reveals their overlooked roles in DMSP degradation in coastal seas.</title>
        <authorList>
            <person name="He X."/>
            <person name="Zhang X."/>
            <person name="Zhang Y."/>
        </authorList>
    </citation>
    <scope>NUCLEOTIDE SEQUENCE</scope>
    <source>
        <strain evidence="15">H455</strain>
    </source>
</reference>
<comment type="subcellular location">
    <subcellularLocation>
        <location evidence="1">Cell membrane</location>
        <topology evidence="1">Multi-pass membrane protein</topology>
    </subcellularLocation>
</comment>
<evidence type="ECO:0000256" key="12">
    <source>
        <dbReference type="ARBA" id="ARBA00023136"/>
    </source>
</evidence>
<keyword evidence="9" id="KW-0560">Oxidoreductase</keyword>
<evidence type="ECO:0000256" key="6">
    <source>
        <dbReference type="ARBA" id="ARBA00022723"/>
    </source>
</evidence>
<gene>
    <name evidence="15" type="primary">narI</name>
    <name evidence="15" type="ORF">NYF23_08745</name>
</gene>
<dbReference type="Gene3D" id="1.20.950.20">
    <property type="entry name" value="Transmembrane di-heme cytochromes, Chain C"/>
    <property type="match status" value="1"/>
</dbReference>
<name>A0ABY5TLP7_9GAMM</name>
<keyword evidence="4" id="KW-0349">Heme</keyword>
<dbReference type="PANTHER" id="PTHR30598">
    <property type="entry name" value="NITRATE REDUCTASE PRIVATE CHAPERONE, REDOX ENZYME MATURATION PROTEIN REMP FAMILY"/>
    <property type="match status" value="1"/>
</dbReference>
<accession>A0ABY5TLP7</accession>
<feature type="domain" description="NarG-like" evidence="14">
    <location>
        <begin position="10"/>
        <end position="231"/>
    </location>
</feature>
<keyword evidence="2" id="KW-0813">Transport</keyword>
<feature type="transmembrane region" description="Helical" evidence="13">
    <location>
        <begin position="60"/>
        <end position="82"/>
    </location>
</feature>
<dbReference type="InterPro" id="IPR036197">
    <property type="entry name" value="NarG-like_sf"/>
</dbReference>
<keyword evidence="8 13" id="KW-1133">Transmembrane helix</keyword>
<feature type="transmembrane region" description="Helical" evidence="13">
    <location>
        <begin position="94"/>
        <end position="115"/>
    </location>
</feature>
<protein>
    <submittedName>
        <fullName evidence="15">Respiratory nitrate reductase subunit gamma</fullName>
    </submittedName>
</protein>
<keyword evidence="10" id="KW-0408">Iron</keyword>
<keyword evidence="6" id="KW-0479">Metal-binding</keyword>
<proteinExistence type="predicted"/>
<dbReference type="EMBL" id="CP103416">
    <property type="protein sequence ID" value="UVW34114.1"/>
    <property type="molecule type" value="Genomic_DNA"/>
</dbReference>
<evidence type="ECO:0000256" key="9">
    <source>
        <dbReference type="ARBA" id="ARBA00023002"/>
    </source>
</evidence>
<dbReference type="InterPro" id="IPR051936">
    <property type="entry name" value="Heme-iron_electron_transfer"/>
</dbReference>
<keyword evidence="5 13" id="KW-0812">Transmembrane</keyword>
<dbReference type="NCBIfam" id="TIGR00351">
    <property type="entry name" value="narI"/>
    <property type="match status" value="1"/>
</dbReference>
<dbReference type="InterPro" id="IPR023234">
    <property type="entry name" value="NarG-like_domain"/>
</dbReference>
<dbReference type="SUPFAM" id="SSF103501">
    <property type="entry name" value="Respiratory nitrate reductase 1 gamma chain"/>
    <property type="match status" value="1"/>
</dbReference>
<evidence type="ECO:0000256" key="8">
    <source>
        <dbReference type="ARBA" id="ARBA00022989"/>
    </source>
</evidence>
<dbReference type="PANTHER" id="PTHR30598:SF3">
    <property type="entry name" value="RESPIRATORY NITRATE REDUCTASE 1 GAMMA CHAIN"/>
    <property type="match status" value="1"/>
</dbReference>
<feature type="transmembrane region" description="Helical" evidence="13">
    <location>
        <begin position="12"/>
        <end position="31"/>
    </location>
</feature>
<sequence>MLSSDINVLNQFLFGLVPYIAMTVMVVGSIIRYDREQYSWKTGSSQMLESKQLRRGSIPFHIGILAIFAGHFVGLLTPNVVWHALGVSAATKQLIAMGAGGVFGLICFYGMVILIKRRLTNARVRATGTRMDLAILLVLFAQLILGLGSIFVSVGHLDGQEMLKLMSWAQNIVTFDPTTAAASIASVHWIYKLHILLGMVIFVLFPFSRLVHMLSVPMKYIGRNYQVVRRR</sequence>
<evidence type="ECO:0000259" key="14">
    <source>
        <dbReference type="Pfam" id="PF02665"/>
    </source>
</evidence>
<keyword evidence="3" id="KW-1003">Cell membrane</keyword>
<evidence type="ECO:0000256" key="5">
    <source>
        <dbReference type="ARBA" id="ARBA00022692"/>
    </source>
</evidence>
<evidence type="ECO:0000256" key="2">
    <source>
        <dbReference type="ARBA" id="ARBA00022448"/>
    </source>
</evidence>
<evidence type="ECO:0000256" key="11">
    <source>
        <dbReference type="ARBA" id="ARBA00023063"/>
    </source>
</evidence>
<evidence type="ECO:0000256" key="10">
    <source>
        <dbReference type="ARBA" id="ARBA00023004"/>
    </source>
</evidence>
<dbReference type="Proteomes" id="UP001059934">
    <property type="component" value="Chromosome"/>
</dbReference>
<keyword evidence="16" id="KW-1185">Reference proteome</keyword>
<keyword evidence="12 13" id="KW-0472">Membrane</keyword>
<dbReference type="Pfam" id="PF02665">
    <property type="entry name" value="Nitrate_red_gam"/>
    <property type="match status" value="1"/>
</dbReference>
<dbReference type="InterPro" id="IPR003816">
    <property type="entry name" value="Nitrate_red_gam"/>
</dbReference>
<keyword evidence="7" id="KW-0249">Electron transport</keyword>
<evidence type="ECO:0000256" key="1">
    <source>
        <dbReference type="ARBA" id="ARBA00004651"/>
    </source>
</evidence>
<evidence type="ECO:0000313" key="16">
    <source>
        <dbReference type="Proteomes" id="UP001059934"/>
    </source>
</evidence>
<evidence type="ECO:0000256" key="3">
    <source>
        <dbReference type="ARBA" id="ARBA00022475"/>
    </source>
</evidence>
<evidence type="ECO:0000256" key="4">
    <source>
        <dbReference type="ARBA" id="ARBA00022617"/>
    </source>
</evidence>
<evidence type="ECO:0000256" key="7">
    <source>
        <dbReference type="ARBA" id="ARBA00022982"/>
    </source>
</evidence>
<feature type="transmembrane region" description="Helical" evidence="13">
    <location>
        <begin position="135"/>
        <end position="157"/>
    </location>
</feature>
<evidence type="ECO:0000313" key="15">
    <source>
        <dbReference type="EMBL" id="UVW34114.1"/>
    </source>
</evidence>